<keyword evidence="4 5" id="KW-0472">Membrane</keyword>
<feature type="transmembrane region" description="Helical" evidence="5">
    <location>
        <begin position="926"/>
        <end position="945"/>
    </location>
</feature>
<dbReference type="GO" id="GO:0005248">
    <property type="term" value="F:voltage-gated sodium channel activity"/>
    <property type="evidence" value="ECO:0007669"/>
    <property type="project" value="TreeGrafter"/>
</dbReference>
<name>A0A6G0QQ40_9STRA</name>
<accession>A0A6G0QQ40</accession>
<evidence type="ECO:0000313" key="8">
    <source>
        <dbReference type="Proteomes" id="UP000486351"/>
    </source>
</evidence>
<dbReference type="Gene3D" id="1.10.287.70">
    <property type="match status" value="2"/>
</dbReference>
<dbReference type="Pfam" id="PF00520">
    <property type="entry name" value="Ion_trans"/>
    <property type="match status" value="3"/>
</dbReference>
<feature type="domain" description="Ion transport" evidence="6">
    <location>
        <begin position="456"/>
        <end position="707"/>
    </location>
</feature>
<keyword evidence="3 5" id="KW-1133">Transmembrane helix</keyword>
<feature type="transmembrane region" description="Helical" evidence="5">
    <location>
        <begin position="588"/>
        <end position="613"/>
    </location>
</feature>
<feature type="transmembrane region" description="Helical" evidence="5">
    <location>
        <begin position="854"/>
        <end position="873"/>
    </location>
</feature>
<feature type="transmembrane region" description="Helical" evidence="5">
    <location>
        <begin position="679"/>
        <end position="701"/>
    </location>
</feature>
<feature type="domain" description="Ion transport" evidence="6">
    <location>
        <begin position="49"/>
        <end position="416"/>
    </location>
</feature>
<protein>
    <recommendedName>
        <fullName evidence="6">Ion transport domain-containing protein</fullName>
    </recommendedName>
</protein>
<feature type="transmembrane region" description="Helical" evidence="5">
    <location>
        <begin position="491"/>
        <end position="511"/>
    </location>
</feature>
<dbReference type="SUPFAM" id="SSF81324">
    <property type="entry name" value="Voltage-gated potassium channels"/>
    <property type="match status" value="3"/>
</dbReference>
<gene>
    <name evidence="7" type="ORF">PF008_g23963</name>
</gene>
<reference evidence="7 8" key="1">
    <citation type="submission" date="2018-09" db="EMBL/GenBank/DDBJ databases">
        <title>Genomic investigation of the strawberry pathogen Phytophthora fragariae indicates pathogenicity is determined by transcriptional variation in three key races.</title>
        <authorList>
            <person name="Adams T.M."/>
            <person name="Armitage A.D."/>
            <person name="Sobczyk M.K."/>
            <person name="Bates H.J."/>
            <person name="Dunwell J.M."/>
            <person name="Nellist C.F."/>
            <person name="Harrison R.J."/>
        </authorList>
    </citation>
    <scope>NUCLEOTIDE SEQUENCE [LARGE SCALE GENOMIC DNA]</scope>
    <source>
        <strain evidence="7 8">NOV-77</strain>
    </source>
</reference>
<comment type="subcellular location">
    <subcellularLocation>
        <location evidence="1">Membrane</location>
        <topology evidence="1">Multi-pass membrane protein</topology>
    </subcellularLocation>
</comment>
<dbReference type="GO" id="GO:0001518">
    <property type="term" value="C:voltage-gated sodium channel complex"/>
    <property type="evidence" value="ECO:0007669"/>
    <property type="project" value="TreeGrafter"/>
</dbReference>
<organism evidence="7 8">
    <name type="scientific">Phytophthora fragariae</name>
    <dbReference type="NCBI Taxonomy" id="53985"/>
    <lineage>
        <taxon>Eukaryota</taxon>
        <taxon>Sar</taxon>
        <taxon>Stramenopiles</taxon>
        <taxon>Oomycota</taxon>
        <taxon>Peronosporomycetes</taxon>
        <taxon>Peronosporales</taxon>
        <taxon>Peronosporaceae</taxon>
        <taxon>Phytophthora</taxon>
    </lineage>
</organism>
<sequence length="948" mass="105432">MANAPRVGAILAANGQNSHDQLAVGADRAFGWLSRDNRVRRACVRVTSHAYFERFIVGCIAVNSVVLALVDFSVVDDKLNPVSHGKRFEGGHVVDAYSRANHTVEVVEHVLTVIFTTECILKVVALGFTGKGSYSRDPWNVIDLIMLFSSFVAEIPDMPNISELRAIRVLRPLRSMSAFPGMRRLVAALLNSLPALRNVVGLQMFVFVVFGILGVQLFGGRMSRVCRLTEFPVRLPVDATWPVPNDYLEQVLANASAFRCLDAPLLDYTDSTPGYSKETSPWRIPQDCFWPVHYSDGLLCADPYHAGGHHCPAGDTCGSNYDAFGNPRFVNERAMQDALHTERLNWGYTTYDNIGRALLTIFQSVTEEGWTLVMYMTMDASHPIVGACFAVSLIIFASYFVMNLTIAVISDEFQSDKPGRRATMSRLSLTWSARRLTADAGAQFEPRSPLYRLVTHKYFSEFITVAILANTVVLSLDHYPMSHSMDANLELAHFVLLCVFVVEMLLKLAGLGFRQYLRDKFNVFDAVIVLADLIEAAIIPPLFLGSSHKTSQTGSISLFRAFRLFRVFELARNWKSLRNLLRMIAQTVASIGNFGVLLFLFVYVFALMGMQFFGNTMRFDKFGYPTPHNVDEFWNGTVPRSNFDTLPWAIATVFQIITRDSWSTVLYDAMRGNDMAASLYFIVLVILGDFILMNLFLALLLDSFEAAAEGVLSDDDQKKTSTLTKSLSMRTVKVSPVSTKRRLSGTHDILARSLKSNTRRQSLLEDRALCDIQDPVEISSTCGGTRNSDHICEPNVRHSKKLLDLPQQALNGPGTNHLKPAKLSKLQAFSVKSLYLFGPTSKIRRWASQLSTHPTFESVMFAFIAASSIVLALENPLHDPDSLLAIVLLTLDKVFAVVFLLEMAIKVVSLGFVMNDGAYLRSPWHVIDAFVAISSTVVLFAQVSTANG</sequence>
<dbReference type="EMBL" id="QXFY01002493">
    <property type="protein sequence ID" value="KAE9296573.1"/>
    <property type="molecule type" value="Genomic_DNA"/>
</dbReference>
<dbReference type="PANTHER" id="PTHR10037">
    <property type="entry name" value="VOLTAGE-GATED CATION CHANNEL CALCIUM AND SODIUM"/>
    <property type="match status" value="1"/>
</dbReference>
<evidence type="ECO:0000256" key="2">
    <source>
        <dbReference type="ARBA" id="ARBA00022692"/>
    </source>
</evidence>
<dbReference type="InterPro" id="IPR027359">
    <property type="entry name" value="Volt_channel_dom_sf"/>
</dbReference>
<feature type="transmembrane region" description="Helical" evidence="5">
    <location>
        <begin position="384"/>
        <end position="409"/>
    </location>
</feature>
<evidence type="ECO:0000313" key="7">
    <source>
        <dbReference type="EMBL" id="KAE9296573.1"/>
    </source>
</evidence>
<dbReference type="Gene3D" id="1.20.120.350">
    <property type="entry name" value="Voltage-gated potassium channels. Chain C"/>
    <property type="match status" value="3"/>
</dbReference>
<keyword evidence="2 5" id="KW-0812">Transmembrane</keyword>
<feature type="non-terminal residue" evidence="7">
    <location>
        <position position="948"/>
    </location>
</feature>
<evidence type="ECO:0000256" key="4">
    <source>
        <dbReference type="ARBA" id="ARBA00023136"/>
    </source>
</evidence>
<dbReference type="InterPro" id="IPR005821">
    <property type="entry name" value="Ion_trans_dom"/>
</dbReference>
<evidence type="ECO:0000259" key="6">
    <source>
        <dbReference type="Pfam" id="PF00520"/>
    </source>
</evidence>
<dbReference type="Proteomes" id="UP000486351">
    <property type="component" value="Unassembled WGS sequence"/>
</dbReference>
<evidence type="ECO:0000256" key="5">
    <source>
        <dbReference type="SAM" id="Phobius"/>
    </source>
</evidence>
<evidence type="ECO:0000256" key="3">
    <source>
        <dbReference type="ARBA" id="ARBA00022989"/>
    </source>
</evidence>
<feature type="transmembrane region" description="Helical" evidence="5">
    <location>
        <begin position="199"/>
        <end position="218"/>
    </location>
</feature>
<dbReference type="PANTHER" id="PTHR10037:SF62">
    <property type="entry name" value="SODIUM CHANNEL PROTEIN 60E"/>
    <property type="match status" value="1"/>
</dbReference>
<feature type="transmembrane region" description="Helical" evidence="5">
    <location>
        <begin position="55"/>
        <end position="75"/>
    </location>
</feature>
<comment type="caution">
    <text evidence="7">The sequence shown here is derived from an EMBL/GenBank/DDBJ whole genome shotgun (WGS) entry which is preliminary data.</text>
</comment>
<evidence type="ECO:0000256" key="1">
    <source>
        <dbReference type="ARBA" id="ARBA00004141"/>
    </source>
</evidence>
<dbReference type="AlphaFoldDB" id="A0A6G0QQ40"/>
<proteinExistence type="predicted"/>
<dbReference type="InterPro" id="IPR043203">
    <property type="entry name" value="VGCC_Ca_Na"/>
</dbReference>
<feature type="domain" description="Ion transport" evidence="6">
    <location>
        <begin position="853"/>
        <end position="941"/>
    </location>
</feature>